<feature type="domain" description="CCHC-type" evidence="9">
    <location>
        <begin position="200"/>
        <end position="216"/>
    </location>
</feature>
<evidence type="ECO:0000256" key="7">
    <source>
        <dbReference type="PROSITE-ProRule" id="PRU00047"/>
    </source>
</evidence>
<keyword evidence="5" id="KW-0378">Hydrolase</keyword>
<dbReference type="Proteomes" id="UP001652660">
    <property type="component" value="Chromosome 11e"/>
</dbReference>
<dbReference type="Pfam" id="PF24626">
    <property type="entry name" value="SH3_Tf2-1"/>
    <property type="match status" value="1"/>
</dbReference>
<dbReference type="InterPro" id="IPR041373">
    <property type="entry name" value="RT_RNaseH"/>
</dbReference>
<feature type="region of interest" description="Disordered" evidence="8">
    <location>
        <begin position="19"/>
        <end position="52"/>
    </location>
</feature>
<dbReference type="PANTHER" id="PTHR35046">
    <property type="entry name" value="ZINC KNUCKLE (CCHC-TYPE) FAMILY PROTEIN"/>
    <property type="match status" value="1"/>
</dbReference>
<dbReference type="InterPro" id="IPR056924">
    <property type="entry name" value="SH3_Tf2-1"/>
</dbReference>
<dbReference type="InterPro" id="IPR001878">
    <property type="entry name" value="Znf_CCHC"/>
</dbReference>
<dbReference type="Pfam" id="PF00098">
    <property type="entry name" value="zf-CCHC"/>
    <property type="match status" value="1"/>
</dbReference>
<dbReference type="InterPro" id="IPR036875">
    <property type="entry name" value="Znf_CCHC_sf"/>
</dbReference>
<dbReference type="SUPFAM" id="SSF56672">
    <property type="entry name" value="DNA/RNA polymerases"/>
    <property type="match status" value="1"/>
</dbReference>
<evidence type="ECO:0000256" key="4">
    <source>
        <dbReference type="ARBA" id="ARBA00022759"/>
    </source>
</evidence>
<keyword evidence="7" id="KW-0863">Zinc-finger</keyword>
<dbReference type="SMART" id="SM00343">
    <property type="entry name" value="ZnF_C2HC"/>
    <property type="match status" value="1"/>
</dbReference>
<dbReference type="Gene3D" id="3.10.10.10">
    <property type="entry name" value="HIV Type 1 Reverse Transcriptase, subunit A, domain 1"/>
    <property type="match status" value="1"/>
</dbReference>
<evidence type="ECO:0000256" key="8">
    <source>
        <dbReference type="SAM" id="MobiDB-lite"/>
    </source>
</evidence>
<dbReference type="InterPro" id="IPR005162">
    <property type="entry name" value="Retrotrans_gag_dom"/>
</dbReference>
<keyword evidence="1" id="KW-0808">Transferase</keyword>
<proteinExistence type="predicted"/>
<evidence type="ECO:0000256" key="1">
    <source>
        <dbReference type="ARBA" id="ARBA00022679"/>
    </source>
</evidence>
<evidence type="ECO:0000256" key="2">
    <source>
        <dbReference type="ARBA" id="ARBA00022695"/>
    </source>
</evidence>
<keyword evidence="2" id="KW-0548">Nucleotidyltransferase</keyword>
<evidence type="ECO:0000313" key="11">
    <source>
        <dbReference type="RefSeq" id="XP_071928112.1"/>
    </source>
</evidence>
<reference evidence="11" key="1">
    <citation type="submission" date="2025-08" db="UniProtKB">
        <authorList>
            <consortium name="RefSeq"/>
        </authorList>
    </citation>
    <scope>IDENTIFICATION</scope>
    <source>
        <tissue evidence="11">Leaves</tissue>
    </source>
</reference>
<dbReference type="Gene3D" id="4.10.60.10">
    <property type="entry name" value="Zinc finger, CCHC-type"/>
    <property type="match status" value="1"/>
</dbReference>
<dbReference type="PROSITE" id="PS50158">
    <property type="entry name" value="ZF_CCHC"/>
    <property type="match status" value="1"/>
</dbReference>
<evidence type="ECO:0000313" key="10">
    <source>
        <dbReference type="Proteomes" id="UP001652660"/>
    </source>
</evidence>
<dbReference type="CDD" id="cd00303">
    <property type="entry name" value="retropepsin_like"/>
    <property type="match status" value="1"/>
</dbReference>
<dbReference type="Gene3D" id="3.30.70.270">
    <property type="match status" value="1"/>
</dbReference>
<dbReference type="CDD" id="cd09274">
    <property type="entry name" value="RNase_HI_RT_Ty3"/>
    <property type="match status" value="1"/>
</dbReference>
<dbReference type="Pfam" id="PF17917">
    <property type="entry name" value="RT_RNaseH"/>
    <property type="match status" value="1"/>
</dbReference>
<evidence type="ECO:0000256" key="3">
    <source>
        <dbReference type="ARBA" id="ARBA00022722"/>
    </source>
</evidence>
<keyword evidence="4" id="KW-0255">Endonuclease</keyword>
<feature type="compositionally biased region" description="Polar residues" evidence="8">
    <location>
        <begin position="142"/>
        <end position="155"/>
    </location>
</feature>
<keyword evidence="6" id="KW-0695">RNA-directed DNA polymerase</keyword>
<keyword evidence="3" id="KW-0540">Nuclease</keyword>
<dbReference type="PANTHER" id="PTHR35046:SF9">
    <property type="entry name" value="RNA-DIRECTED DNA POLYMERASE"/>
    <property type="match status" value="1"/>
</dbReference>
<dbReference type="InterPro" id="IPR043502">
    <property type="entry name" value="DNA/RNA_pol_sf"/>
</dbReference>
<keyword evidence="7" id="KW-0479">Metal-binding</keyword>
<accession>A0ABM4W8J6</accession>
<keyword evidence="7" id="KW-0862">Zinc</keyword>
<dbReference type="RefSeq" id="XP_071928112.1">
    <property type="nucleotide sequence ID" value="XM_072072011.1"/>
</dbReference>
<dbReference type="InterPro" id="IPR043128">
    <property type="entry name" value="Rev_trsase/Diguanyl_cyclase"/>
</dbReference>
<evidence type="ECO:0000256" key="6">
    <source>
        <dbReference type="ARBA" id="ARBA00022918"/>
    </source>
</evidence>
<dbReference type="SUPFAM" id="SSF57756">
    <property type="entry name" value="Retrovirus zinc finger-like domains"/>
    <property type="match status" value="1"/>
</dbReference>
<organism evidence="10 11">
    <name type="scientific">Coffea arabica</name>
    <name type="common">Arabian coffee</name>
    <dbReference type="NCBI Taxonomy" id="13443"/>
    <lineage>
        <taxon>Eukaryota</taxon>
        <taxon>Viridiplantae</taxon>
        <taxon>Streptophyta</taxon>
        <taxon>Embryophyta</taxon>
        <taxon>Tracheophyta</taxon>
        <taxon>Spermatophyta</taxon>
        <taxon>Magnoliopsida</taxon>
        <taxon>eudicotyledons</taxon>
        <taxon>Gunneridae</taxon>
        <taxon>Pentapetalae</taxon>
        <taxon>asterids</taxon>
        <taxon>lamiids</taxon>
        <taxon>Gentianales</taxon>
        <taxon>Rubiaceae</taxon>
        <taxon>Ixoroideae</taxon>
        <taxon>Gardenieae complex</taxon>
        <taxon>Bertiereae - Coffeeae clade</taxon>
        <taxon>Coffeeae</taxon>
        <taxon>Coffea</taxon>
    </lineage>
</organism>
<protein>
    <recommendedName>
        <fullName evidence="9">CCHC-type domain-containing protein</fullName>
    </recommendedName>
</protein>
<sequence>MEAMMGEFQRLLKSSIEPLHERIDQLENSKHPPSSSKGKESAYSNDEDDPFEGRYQADQRFRRLQALTQGSMSVEDYHKEMEMTILKTDLREDVEATMTRFLHGLRPEIAEVVELQHYLDMNEMLEKAITIERRLKRRGSARQGTTYQAGNWRNSQPKREEKATASSNPPRPNAFSPKSKAKVQPKANVEVSKPRSQDSKCFKCQGFGHIASQCPNQRTMLILPNGEVISNEEEEYEGMPPLVEEEIESDEELPTNEEIGYLVVQKVLTTRAKEEEIEAQRDNLFYTRCHIKDKVCSIVIDSGSCANVASLLMVERLGLPTIKLPKSYRLQWLNNEGDVRVFRQVKESKDIFSEDVPDGLPPLRGIEHQIDLIPGAPLLNKPAYRMGLKETKELQRQVEELLRKGWTRESLNPCVVPMILMPKKDGAWRMCTDCGAVNAITVKYRHPIPRLNDMLDELHGVGVGAVLMQEGKPIAYFSEKLNGAALNYSTYDKELYALVRALETWQHYLRASEFVIKTDHESLKHLKGQQKLSKRHARWVAFIESFPYIIKYKTDLLPLPSSEHVNLDSKKKANFVRSLHEKERFPKQRQCKLSPRGDGPFQVIERINDNAYRLDLLGEYNVSATFNVADLSPFLVGNEHDLRANPSQEEGYDANEQAGHGVHVGPVKVPQGPWCSRRPWCARAKRFKEFLQALVHAVQAQEKPCSSIEGIDLENSYKPTKMLLTIKHASNQA</sequence>
<keyword evidence="10" id="KW-1185">Reference proteome</keyword>
<gene>
    <name evidence="11" type="primary">LOC140021244</name>
</gene>
<name>A0ABM4W8J6_COFAR</name>
<evidence type="ECO:0000259" key="9">
    <source>
        <dbReference type="PROSITE" id="PS50158"/>
    </source>
</evidence>
<dbReference type="GeneID" id="140021244"/>
<dbReference type="Pfam" id="PF03732">
    <property type="entry name" value="Retrotrans_gag"/>
    <property type="match status" value="1"/>
</dbReference>
<feature type="region of interest" description="Disordered" evidence="8">
    <location>
        <begin position="137"/>
        <end position="195"/>
    </location>
</feature>
<evidence type="ECO:0000256" key="5">
    <source>
        <dbReference type="ARBA" id="ARBA00022801"/>
    </source>
</evidence>
<feature type="compositionally biased region" description="Basic and acidic residues" evidence="8">
    <location>
        <begin position="19"/>
        <end position="30"/>
    </location>
</feature>